<sequence>MSNHWYNSLNKSEYKIDEWVFRYIWPVIFMMIAKSFFIVYNSQKCPGMCNITKIFIIHFILNILWGTIFFDMKNIQLAMFNMLLVFSSLIMIMKKIKTINYDAYKLLIPYFIWICIALYFNLFIYFNN</sequence>
<feature type="transmembrane region" description="Helical" evidence="6">
    <location>
        <begin position="20"/>
        <end position="39"/>
    </location>
</feature>
<keyword evidence="3 6" id="KW-0812">Transmembrane</keyword>
<organism evidence="7">
    <name type="scientific">viral metagenome</name>
    <dbReference type="NCBI Taxonomy" id="1070528"/>
    <lineage>
        <taxon>unclassified sequences</taxon>
        <taxon>metagenomes</taxon>
        <taxon>organismal metagenomes</taxon>
    </lineage>
</organism>
<dbReference type="PANTHER" id="PTHR10057:SF0">
    <property type="entry name" value="TRANSLOCATOR PROTEIN"/>
    <property type="match status" value="1"/>
</dbReference>
<accession>A0A6C0J3F1</accession>
<comment type="similarity">
    <text evidence="2">Belongs to the TspO/BZRP family.</text>
</comment>
<name>A0A6C0J3F1_9ZZZZ</name>
<evidence type="ECO:0000256" key="6">
    <source>
        <dbReference type="SAM" id="Phobius"/>
    </source>
</evidence>
<evidence type="ECO:0000256" key="4">
    <source>
        <dbReference type="ARBA" id="ARBA00022989"/>
    </source>
</evidence>
<dbReference type="Gene3D" id="1.20.1260.100">
    <property type="entry name" value="TspO/MBR protein"/>
    <property type="match status" value="1"/>
</dbReference>
<evidence type="ECO:0000256" key="2">
    <source>
        <dbReference type="ARBA" id="ARBA00007524"/>
    </source>
</evidence>
<dbReference type="CDD" id="cd15904">
    <property type="entry name" value="TSPO_MBR"/>
    <property type="match status" value="1"/>
</dbReference>
<comment type="subcellular location">
    <subcellularLocation>
        <location evidence="1">Membrane</location>
        <topology evidence="1">Multi-pass membrane protein</topology>
    </subcellularLocation>
</comment>
<keyword evidence="5 6" id="KW-0472">Membrane</keyword>
<evidence type="ECO:0000256" key="3">
    <source>
        <dbReference type="ARBA" id="ARBA00022692"/>
    </source>
</evidence>
<protein>
    <recommendedName>
        <fullName evidence="8">TspO/MBR family protein</fullName>
    </recommendedName>
</protein>
<dbReference type="GO" id="GO:0016020">
    <property type="term" value="C:membrane"/>
    <property type="evidence" value="ECO:0007669"/>
    <property type="project" value="UniProtKB-SubCell"/>
</dbReference>
<dbReference type="PIRSF" id="PIRSF005859">
    <property type="entry name" value="PBR"/>
    <property type="match status" value="1"/>
</dbReference>
<feature type="transmembrane region" description="Helical" evidence="6">
    <location>
        <begin position="75"/>
        <end position="94"/>
    </location>
</feature>
<dbReference type="Pfam" id="PF03073">
    <property type="entry name" value="TspO_MBR"/>
    <property type="match status" value="1"/>
</dbReference>
<dbReference type="GO" id="GO:0033013">
    <property type="term" value="P:tetrapyrrole metabolic process"/>
    <property type="evidence" value="ECO:0007669"/>
    <property type="project" value="UniProtKB-ARBA"/>
</dbReference>
<dbReference type="AlphaFoldDB" id="A0A6C0J3F1"/>
<evidence type="ECO:0000313" key="7">
    <source>
        <dbReference type="EMBL" id="QHU00162.1"/>
    </source>
</evidence>
<proteinExistence type="inferred from homology"/>
<evidence type="ECO:0000256" key="1">
    <source>
        <dbReference type="ARBA" id="ARBA00004141"/>
    </source>
</evidence>
<feature type="transmembrane region" description="Helical" evidence="6">
    <location>
        <begin position="51"/>
        <end position="69"/>
    </location>
</feature>
<dbReference type="InterPro" id="IPR038330">
    <property type="entry name" value="TspO/MBR-related_sf"/>
</dbReference>
<dbReference type="InterPro" id="IPR004307">
    <property type="entry name" value="TspO_MBR"/>
</dbReference>
<dbReference type="EMBL" id="MN740324">
    <property type="protein sequence ID" value="QHU00162.1"/>
    <property type="molecule type" value="Genomic_DNA"/>
</dbReference>
<evidence type="ECO:0008006" key="8">
    <source>
        <dbReference type="Google" id="ProtNLM"/>
    </source>
</evidence>
<feature type="transmembrane region" description="Helical" evidence="6">
    <location>
        <begin position="106"/>
        <end position="126"/>
    </location>
</feature>
<keyword evidence="4 6" id="KW-1133">Transmembrane helix</keyword>
<reference evidence="7" key="1">
    <citation type="journal article" date="2020" name="Nature">
        <title>Giant virus diversity and host interactions through global metagenomics.</title>
        <authorList>
            <person name="Schulz F."/>
            <person name="Roux S."/>
            <person name="Paez-Espino D."/>
            <person name="Jungbluth S."/>
            <person name="Walsh D.A."/>
            <person name="Denef V.J."/>
            <person name="McMahon K.D."/>
            <person name="Konstantinidis K.T."/>
            <person name="Eloe-Fadrosh E.A."/>
            <person name="Kyrpides N.C."/>
            <person name="Woyke T."/>
        </authorList>
    </citation>
    <scope>NUCLEOTIDE SEQUENCE</scope>
    <source>
        <strain evidence="7">GVMAG-M-3300025860-12</strain>
    </source>
</reference>
<dbReference type="FunFam" id="1.20.1260.100:FF:000001">
    <property type="entry name" value="translocator protein 2"/>
    <property type="match status" value="1"/>
</dbReference>
<dbReference type="PANTHER" id="PTHR10057">
    <property type="entry name" value="PERIPHERAL-TYPE BENZODIAZEPINE RECEPTOR"/>
    <property type="match status" value="1"/>
</dbReference>
<evidence type="ECO:0000256" key="5">
    <source>
        <dbReference type="ARBA" id="ARBA00023136"/>
    </source>
</evidence>